<organism evidence="7 8">
    <name type="scientific">Pyrinomonas methylaliphatogenes</name>
    <dbReference type="NCBI Taxonomy" id="454194"/>
    <lineage>
        <taxon>Bacteria</taxon>
        <taxon>Pseudomonadati</taxon>
        <taxon>Acidobacteriota</taxon>
        <taxon>Blastocatellia</taxon>
        <taxon>Blastocatellales</taxon>
        <taxon>Pyrinomonadaceae</taxon>
        <taxon>Pyrinomonas</taxon>
    </lineage>
</organism>
<sequence length="166" mass="18266">MRRKAPAGHDQTELSYNERAMSKGRVLAIDLGARRIGLAVSDELRFTARPLPAIRRTNQFTAHLAALCRELEVSAIVIGLPLRMDGSEGEAAQQARAAAEEIGQATGLPVYLQDERLTTREAEEVLREAGFRGDALRQRLDSAAALIILRDFLSRDAPETCLLDRS</sequence>
<dbReference type="HAMAP" id="MF_00651">
    <property type="entry name" value="Nuclease_YqgF"/>
    <property type="match status" value="1"/>
</dbReference>
<dbReference type="CDD" id="cd16964">
    <property type="entry name" value="YqgF"/>
    <property type="match status" value="1"/>
</dbReference>
<keyword evidence="4 5" id="KW-0378">Hydrolase</keyword>
<dbReference type="NCBIfam" id="TIGR00250">
    <property type="entry name" value="RNAse_H_YqgF"/>
    <property type="match status" value="1"/>
</dbReference>
<keyword evidence="8" id="KW-1185">Reference proteome</keyword>
<dbReference type="InterPro" id="IPR005227">
    <property type="entry name" value="YqgF"/>
</dbReference>
<proteinExistence type="inferred from homology"/>
<keyword evidence="2 5" id="KW-0690">Ribosome biogenesis</keyword>
<evidence type="ECO:0000259" key="6">
    <source>
        <dbReference type="SMART" id="SM00732"/>
    </source>
</evidence>
<dbReference type="STRING" id="454194.PYK22_00767"/>
<accession>A0A0B6WVG8</accession>
<dbReference type="AlphaFoldDB" id="A0A0B6WVG8"/>
<dbReference type="GO" id="GO:0016788">
    <property type="term" value="F:hydrolase activity, acting on ester bonds"/>
    <property type="evidence" value="ECO:0007669"/>
    <property type="project" value="UniProtKB-UniRule"/>
</dbReference>
<dbReference type="Gene3D" id="3.30.420.140">
    <property type="entry name" value="YqgF/RNase H-like domain"/>
    <property type="match status" value="1"/>
</dbReference>
<dbReference type="GO" id="GO:0005829">
    <property type="term" value="C:cytosol"/>
    <property type="evidence" value="ECO:0007669"/>
    <property type="project" value="TreeGrafter"/>
</dbReference>
<dbReference type="Pfam" id="PF03652">
    <property type="entry name" value="RuvX"/>
    <property type="match status" value="1"/>
</dbReference>
<dbReference type="SMART" id="SM00732">
    <property type="entry name" value="YqgFc"/>
    <property type="match status" value="1"/>
</dbReference>
<comment type="similarity">
    <text evidence="5">Belongs to the YqgF HJR family.</text>
</comment>
<reference evidence="7 8" key="1">
    <citation type="submission" date="2013-12" db="EMBL/GenBank/DDBJ databases">
        <authorList>
            <person name="Stott M."/>
        </authorList>
    </citation>
    <scope>NUCLEOTIDE SEQUENCE [LARGE SCALE GENOMIC DNA]</scope>
    <source>
        <strain evidence="7 8">K22</strain>
    </source>
</reference>
<evidence type="ECO:0000313" key="8">
    <source>
        <dbReference type="Proteomes" id="UP000031518"/>
    </source>
</evidence>
<evidence type="ECO:0000256" key="3">
    <source>
        <dbReference type="ARBA" id="ARBA00022722"/>
    </source>
</evidence>
<feature type="domain" description="YqgF/RNase H-like" evidence="6">
    <location>
        <begin position="24"/>
        <end position="122"/>
    </location>
</feature>
<dbReference type="GO" id="GO:0004518">
    <property type="term" value="F:nuclease activity"/>
    <property type="evidence" value="ECO:0007669"/>
    <property type="project" value="UniProtKB-KW"/>
</dbReference>
<protein>
    <recommendedName>
        <fullName evidence="5">Putative pre-16S rRNA nuclease</fullName>
        <ecNumber evidence="5">3.1.-.-</ecNumber>
    </recommendedName>
</protein>
<name>A0A0B6WVG8_9BACT</name>
<reference evidence="7 8" key="2">
    <citation type="submission" date="2015-01" db="EMBL/GenBank/DDBJ databases">
        <title>Complete genome sequence of Pyrinomonas methylaliphatogenes type strain K22T.</title>
        <authorList>
            <person name="Lee K.C.Y."/>
            <person name="Power J.F."/>
            <person name="Dunfield P.F."/>
            <person name="Morgan X.C."/>
            <person name="Huttenhower C."/>
            <person name="Stott M.B."/>
        </authorList>
    </citation>
    <scope>NUCLEOTIDE SEQUENCE [LARGE SCALE GENOMIC DNA]</scope>
    <source>
        <strain evidence="7 8">K22</strain>
    </source>
</reference>
<dbReference type="InterPro" id="IPR012337">
    <property type="entry name" value="RNaseH-like_sf"/>
</dbReference>
<evidence type="ECO:0000256" key="1">
    <source>
        <dbReference type="ARBA" id="ARBA00022490"/>
    </source>
</evidence>
<dbReference type="EC" id="3.1.-.-" evidence="5"/>
<comment type="subcellular location">
    <subcellularLocation>
        <location evidence="5">Cytoplasm</location>
    </subcellularLocation>
</comment>
<evidence type="ECO:0000256" key="4">
    <source>
        <dbReference type="ARBA" id="ARBA00022801"/>
    </source>
</evidence>
<keyword evidence="1 5" id="KW-0963">Cytoplasm</keyword>
<dbReference type="EMBL" id="CBXV010000003">
    <property type="protein sequence ID" value="CDM64772.1"/>
    <property type="molecule type" value="Genomic_DNA"/>
</dbReference>
<dbReference type="PANTHER" id="PTHR33317:SF4">
    <property type="entry name" value="POLYNUCLEOTIDYL TRANSFERASE, RIBONUCLEASE H-LIKE SUPERFAMILY PROTEIN"/>
    <property type="match status" value="1"/>
</dbReference>
<keyword evidence="3 5" id="KW-0540">Nuclease</keyword>
<dbReference type="SUPFAM" id="SSF53098">
    <property type="entry name" value="Ribonuclease H-like"/>
    <property type="match status" value="1"/>
</dbReference>
<evidence type="ECO:0000313" key="7">
    <source>
        <dbReference type="EMBL" id="CDM64772.1"/>
    </source>
</evidence>
<dbReference type="PANTHER" id="PTHR33317">
    <property type="entry name" value="POLYNUCLEOTIDYL TRANSFERASE, RIBONUCLEASE H-LIKE SUPERFAMILY PROTEIN"/>
    <property type="match status" value="1"/>
</dbReference>
<comment type="function">
    <text evidence="5">Could be a nuclease involved in processing of the 5'-end of pre-16S rRNA.</text>
</comment>
<dbReference type="InterPro" id="IPR006641">
    <property type="entry name" value="YqgF/RNaseH-like_dom"/>
</dbReference>
<evidence type="ECO:0000256" key="5">
    <source>
        <dbReference type="HAMAP-Rule" id="MF_00651"/>
    </source>
</evidence>
<evidence type="ECO:0000256" key="2">
    <source>
        <dbReference type="ARBA" id="ARBA00022517"/>
    </source>
</evidence>
<dbReference type="InterPro" id="IPR037027">
    <property type="entry name" value="YqgF/RNaseH-like_dom_sf"/>
</dbReference>
<gene>
    <name evidence="7" type="ORF">PYK22_00767</name>
</gene>
<dbReference type="GO" id="GO:0000967">
    <property type="term" value="P:rRNA 5'-end processing"/>
    <property type="evidence" value="ECO:0007669"/>
    <property type="project" value="UniProtKB-UniRule"/>
</dbReference>
<dbReference type="Proteomes" id="UP000031518">
    <property type="component" value="Unassembled WGS sequence"/>
</dbReference>